<feature type="domain" description="HTH lacI-type" evidence="4">
    <location>
        <begin position="9"/>
        <end position="63"/>
    </location>
</feature>
<comment type="caution">
    <text evidence="5">The sequence shown here is derived from an EMBL/GenBank/DDBJ whole genome shotgun (WGS) entry which is preliminary data.</text>
</comment>
<dbReference type="PANTHER" id="PTHR30146">
    <property type="entry name" value="LACI-RELATED TRANSCRIPTIONAL REPRESSOR"/>
    <property type="match status" value="1"/>
</dbReference>
<dbReference type="SMART" id="SM00354">
    <property type="entry name" value="HTH_LACI"/>
    <property type="match status" value="1"/>
</dbReference>
<proteinExistence type="predicted"/>
<dbReference type="PROSITE" id="PS50932">
    <property type="entry name" value="HTH_LACI_2"/>
    <property type="match status" value="1"/>
</dbReference>
<dbReference type="GO" id="GO:0003677">
    <property type="term" value="F:DNA binding"/>
    <property type="evidence" value="ECO:0007669"/>
    <property type="project" value="UniProtKB-KW"/>
</dbReference>
<dbReference type="PANTHER" id="PTHR30146:SF109">
    <property type="entry name" value="HTH-TYPE TRANSCRIPTIONAL REGULATOR GALS"/>
    <property type="match status" value="1"/>
</dbReference>
<dbReference type="SUPFAM" id="SSF53822">
    <property type="entry name" value="Periplasmic binding protein-like I"/>
    <property type="match status" value="1"/>
</dbReference>
<dbReference type="InterPro" id="IPR046335">
    <property type="entry name" value="LacI/GalR-like_sensor"/>
</dbReference>
<dbReference type="InterPro" id="IPR000843">
    <property type="entry name" value="HTH_LacI"/>
</dbReference>
<dbReference type="InterPro" id="IPR028082">
    <property type="entry name" value="Peripla_BP_I"/>
</dbReference>
<dbReference type="PROSITE" id="PS00356">
    <property type="entry name" value="HTH_LACI_1"/>
    <property type="match status" value="1"/>
</dbReference>
<gene>
    <name evidence="5" type="ORF">Q9R08_14545</name>
</gene>
<dbReference type="EMBL" id="JAVFWO010000004">
    <property type="protein sequence ID" value="MDQ7879205.1"/>
    <property type="molecule type" value="Genomic_DNA"/>
</dbReference>
<evidence type="ECO:0000256" key="1">
    <source>
        <dbReference type="ARBA" id="ARBA00023015"/>
    </source>
</evidence>
<accession>A0ABU0Z3P3</accession>
<evidence type="ECO:0000259" key="4">
    <source>
        <dbReference type="PROSITE" id="PS50932"/>
    </source>
</evidence>
<name>A0ABU0Z3P3_9MICO</name>
<dbReference type="Gene3D" id="3.40.50.2300">
    <property type="match status" value="2"/>
</dbReference>
<organism evidence="5 6">
    <name type="scientific">Microbacterium psychrotolerans</name>
    <dbReference type="NCBI Taxonomy" id="3068321"/>
    <lineage>
        <taxon>Bacteria</taxon>
        <taxon>Bacillati</taxon>
        <taxon>Actinomycetota</taxon>
        <taxon>Actinomycetes</taxon>
        <taxon>Micrococcales</taxon>
        <taxon>Microbacteriaceae</taxon>
        <taxon>Microbacterium</taxon>
    </lineage>
</organism>
<dbReference type="SUPFAM" id="SSF47413">
    <property type="entry name" value="lambda repressor-like DNA-binding domains"/>
    <property type="match status" value="1"/>
</dbReference>
<keyword evidence="3" id="KW-0804">Transcription</keyword>
<dbReference type="Pfam" id="PF00356">
    <property type="entry name" value="LacI"/>
    <property type="match status" value="1"/>
</dbReference>
<keyword evidence="2 5" id="KW-0238">DNA-binding</keyword>
<dbReference type="InterPro" id="IPR010982">
    <property type="entry name" value="Lambda_DNA-bd_dom_sf"/>
</dbReference>
<dbReference type="CDD" id="cd06267">
    <property type="entry name" value="PBP1_LacI_sugar_binding-like"/>
    <property type="match status" value="1"/>
</dbReference>
<evidence type="ECO:0000256" key="3">
    <source>
        <dbReference type="ARBA" id="ARBA00023163"/>
    </source>
</evidence>
<dbReference type="CDD" id="cd01392">
    <property type="entry name" value="HTH_LacI"/>
    <property type="match status" value="1"/>
</dbReference>
<evidence type="ECO:0000313" key="5">
    <source>
        <dbReference type="EMBL" id="MDQ7879205.1"/>
    </source>
</evidence>
<evidence type="ECO:0000256" key="2">
    <source>
        <dbReference type="ARBA" id="ARBA00023125"/>
    </source>
</evidence>
<dbReference type="RefSeq" id="WP_308868823.1">
    <property type="nucleotide sequence ID" value="NZ_JAVFWO010000004.1"/>
</dbReference>
<protein>
    <submittedName>
        <fullName evidence="5">LacI family DNA-binding transcriptional regulator</fullName>
    </submittedName>
</protein>
<evidence type="ECO:0000313" key="6">
    <source>
        <dbReference type="Proteomes" id="UP001235133"/>
    </source>
</evidence>
<keyword evidence="1" id="KW-0805">Transcription regulation</keyword>
<reference evidence="5 6" key="1">
    <citation type="submission" date="2023-08" db="EMBL/GenBank/DDBJ databases">
        <title>Microbacterium psychrotolerans sp. nov., a psychrotolerant bacterium isolated from soil in Heilongjiang Province, China.</title>
        <authorList>
            <person name="An P."/>
            <person name="Zhao D."/>
            <person name="Xiang H."/>
        </authorList>
    </citation>
    <scope>NUCLEOTIDE SEQUENCE [LARGE SCALE GENOMIC DNA]</scope>
    <source>
        <strain evidence="5 6">QXD-8</strain>
    </source>
</reference>
<keyword evidence="6" id="KW-1185">Reference proteome</keyword>
<sequence>MSVERPRAATIEDVAQVAGVSRAAVSKVLRDAYGVSDAMRERVTAAMTQLNYRPRIAARAMRGRTYTLGIELPDLANHFFARIARGATGALEGTPYQLIIAPAEAGSREGLRALEALVDRQVDGVIAVSPRVDEAGLERISASVPVVMFGRHDTSDRYDVVAGDDASGAKAAMRHLLGLGHQHIAHLTLQESGAHEPFPHGVRLHEYEAAMAAAGLTGNAVVWRTDEGETPSYGVVRRMLEAGTPVTAVFAAHDELAFGAMRAAAEAGVPLAVVGYDDVPMASHPALGLTTVHQPGEAMGARAVQMLLERFAGRTEPAREIFDVELKVRTSAGAPPA</sequence>
<dbReference type="Proteomes" id="UP001235133">
    <property type="component" value="Unassembled WGS sequence"/>
</dbReference>
<dbReference type="Pfam" id="PF13377">
    <property type="entry name" value="Peripla_BP_3"/>
    <property type="match status" value="1"/>
</dbReference>
<dbReference type="Gene3D" id="1.10.260.40">
    <property type="entry name" value="lambda repressor-like DNA-binding domains"/>
    <property type="match status" value="1"/>
</dbReference>